<dbReference type="Gene3D" id="1.10.150.50">
    <property type="entry name" value="Transcription Factor, Ets-1"/>
    <property type="match status" value="1"/>
</dbReference>
<dbReference type="Proteomes" id="UP000604046">
    <property type="component" value="Unassembled WGS sequence"/>
</dbReference>
<evidence type="ECO:0000313" key="2">
    <source>
        <dbReference type="EMBL" id="CAE7316763.1"/>
    </source>
</evidence>
<evidence type="ECO:0000313" key="3">
    <source>
        <dbReference type="Proteomes" id="UP000604046"/>
    </source>
</evidence>
<feature type="signal peptide" evidence="1">
    <location>
        <begin position="1"/>
        <end position="32"/>
    </location>
</feature>
<organism evidence="2 3">
    <name type="scientific">Symbiodinium natans</name>
    <dbReference type="NCBI Taxonomy" id="878477"/>
    <lineage>
        <taxon>Eukaryota</taxon>
        <taxon>Sar</taxon>
        <taxon>Alveolata</taxon>
        <taxon>Dinophyceae</taxon>
        <taxon>Suessiales</taxon>
        <taxon>Symbiodiniaceae</taxon>
        <taxon>Symbiodinium</taxon>
    </lineage>
</organism>
<keyword evidence="1" id="KW-0732">Signal</keyword>
<name>A0A812NVN2_9DINO</name>
<gene>
    <name evidence="2" type="primary">CRN108</name>
    <name evidence="2" type="ORF">SNAT2548_LOCUS16615</name>
</gene>
<dbReference type="EMBL" id="CAJNDS010002085">
    <property type="protein sequence ID" value="CAE7316763.1"/>
    <property type="molecule type" value="Genomic_DNA"/>
</dbReference>
<dbReference type="OrthoDB" id="2446007at2759"/>
<feature type="chain" id="PRO_5032958858" evidence="1">
    <location>
        <begin position="33"/>
        <end position="866"/>
    </location>
</feature>
<proteinExistence type="predicted"/>
<protein>
    <submittedName>
        <fullName evidence="2">CRN108 protein</fullName>
    </submittedName>
</protein>
<accession>A0A812NVN2</accession>
<reference evidence="2" key="1">
    <citation type="submission" date="2021-02" db="EMBL/GenBank/DDBJ databases">
        <authorList>
            <person name="Dougan E. K."/>
            <person name="Rhodes N."/>
            <person name="Thang M."/>
            <person name="Chan C."/>
        </authorList>
    </citation>
    <scope>NUCLEOTIDE SEQUENCE</scope>
</reference>
<comment type="caution">
    <text evidence="2">The sequence shown here is derived from an EMBL/GenBank/DDBJ whole genome shotgun (WGS) entry which is preliminary data.</text>
</comment>
<sequence length="866" mass="95838">MSRPPATWRKVGRALVLLALFLVCLPEPKTSALNSVTSVPEQLQASNADGAGFAWSGGRAVSKVGCDVWHGTPKIRKPERGRFLRENGHRTCWSHAGPRGLCNLVKTNIRISPCWEATSEKDQDEVEEAKGSFDQADWLDKTAEEIRWFGAEEVGYWIRAVLEEASYDNDEDEEVVQEITNTLKVESVKGRALLLLTSDDMKDMKIPVGPRKVLENRIAAVSKATAKDWCSRLLQKKLTFGHGTPLLSTIGFDWDYCGKEDLAKDMRASVQKLHEAKGRGGDKQAHPLFIAFAGPGQGKSRLLSEFPGLVAECLKDLKNRRFSDEPLAFLLTCENGLGPGDWGTEELNARRFVACRMLWQLRDANQEAFDDAGAPTNFAKFRAGCDADLVPEDVFGLVLPPDQRSLATVVMGVDGMQNLPGFPQRGEETGKRAPFYQVMREVCRLVNQDTPPFVVACVTATQSVSQSLADSSQARTYLKLPRVTAVTRKNRTVLPPDDLIQLLTVDMGGHGRALEGLEEALNDWQSMSASALVGAVISKLYEKYPDAVNFAGAKASDVLDLLRASLSGKVLGQNQTIGGLDPTKTELVRVVYLDKLFYEYRIDIPYIWLQVMLSQQRLTPDLDPWKLLDYGFFERPATRTWQAWELFNADFRVLRSCSFEDGQAVKIGLLHRGAIIRPRGFEHQEVRNRHLTLAKAKSRLSSKSSCCGHPKPNSTSSDTNLANGLKKFQCRVTLAGKDVVVSMADKTTLVVNGAGAPAADAFLMLGERTAGNEQLISECLQFKMGSSIVKATEERHKACDNNDILVLLLNRAENSPESQDRLVFVSAEQFEEYFGLYAGRAFLLKDVKIAQDPCVKVPLCPAHLLS</sequence>
<evidence type="ECO:0000256" key="1">
    <source>
        <dbReference type="SAM" id="SignalP"/>
    </source>
</evidence>
<keyword evidence="3" id="KW-1185">Reference proteome</keyword>
<dbReference type="InterPro" id="IPR013761">
    <property type="entry name" value="SAM/pointed_sf"/>
</dbReference>
<dbReference type="AlphaFoldDB" id="A0A812NVN2"/>